<name>A0A178EZS3_TRIRU</name>
<comment type="caution">
    <text evidence="2">The sequence shown here is derived from an EMBL/GenBank/DDBJ whole genome shotgun (WGS) entry which is preliminary data.</text>
</comment>
<evidence type="ECO:0000313" key="2">
    <source>
        <dbReference type="EMBL" id="OAL65459.1"/>
    </source>
</evidence>
<feature type="transmembrane region" description="Helical" evidence="1">
    <location>
        <begin position="207"/>
        <end position="225"/>
    </location>
</feature>
<feature type="transmembrane region" description="Helical" evidence="1">
    <location>
        <begin position="38"/>
        <end position="67"/>
    </location>
</feature>
<organism evidence="2 3">
    <name type="scientific">Trichophyton rubrum</name>
    <name type="common">Athlete's foot fungus</name>
    <name type="synonym">Epidermophyton rubrum</name>
    <dbReference type="NCBI Taxonomy" id="5551"/>
    <lineage>
        <taxon>Eukaryota</taxon>
        <taxon>Fungi</taxon>
        <taxon>Dikarya</taxon>
        <taxon>Ascomycota</taxon>
        <taxon>Pezizomycotina</taxon>
        <taxon>Eurotiomycetes</taxon>
        <taxon>Eurotiomycetidae</taxon>
        <taxon>Onygenales</taxon>
        <taxon>Arthrodermataceae</taxon>
        <taxon>Trichophyton</taxon>
    </lineage>
</organism>
<feature type="transmembrane region" description="Helical" evidence="1">
    <location>
        <begin position="87"/>
        <end position="106"/>
    </location>
</feature>
<gene>
    <name evidence="2" type="ORF">A7C99_2555</name>
</gene>
<sequence length="329" mass="36792">MPKFEPNAILRGAQLTLVGAHRALQNPGLFKSEHYKQAALAVCSGIAIHLVVAIPIVAVKLVIWLLSWVMDLESAVWDDKVVGTLDFVSNYVLQVPFFLMTLMRYITPTLDNMFMESLRWVDITYTQKHKDDDPTTLRPMYYDNLRMYSKGGMSHGKKSSLAPLKAFAIRYGKRTGMALAVYILSHLPLVGRFVLPCASFYTFNKAVGLGPAAVVFGTGLLEPYFSRVKFTADQKRRWFLDRDGVLFGFAVGFYLMIRIPVLGVLLYGIAEASTAYLVTKITDPPPPPAYSEGFAEGQVAWTNKHLFLKLPLDSLDFPVVKAREGKKIS</sequence>
<dbReference type="PANTHER" id="PTHR38421:SF1">
    <property type="entry name" value="TRANSMEMBRANE PROTEIN"/>
    <property type="match status" value="1"/>
</dbReference>
<dbReference type="VEuPathDB" id="FungiDB:TERG_02581"/>
<protein>
    <submittedName>
        <fullName evidence="2">Transmembrane protein UsgS</fullName>
    </submittedName>
</protein>
<reference evidence="2 3" key="1">
    <citation type="submission" date="2016-05" db="EMBL/GenBank/DDBJ databases">
        <title>Genome sequencing of Trichophyton rubrum CMCC(F)T1i isolated from hair.</title>
        <authorList>
            <person name="Zhan P."/>
            <person name="Tao Y."/>
            <person name="Liu W."/>
        </authorList>
    </citation>
    <scope>NUCLEOTIDE SEQUENCE [LARGE SCALE GENOMIC DNA]</scope>
    <source>
        <strain evidence="3">CMCC(F)T1i</strain>
    </source>
</reference>
<feature type="transmembrane region" description="Helical" evidence="1">
    <location>
        <begin position="245"/>
        <end position="270"/>
    </location>
</feature>
<dbReference type="Proteomes" id="UP000243015">
    <property type="component" value="Unassembled WGS sequence"/>
</dbReference>
<dbReference type="EMBL" id="LHPM01000013">
    <property type="protein sequence ID" value="OAL65459.1"/>
    <property type="molecule type" value="Genomic_DNA"/>
</dbReference>
<evidence type="ECO:0000313" key="3">
    <source>
        <dbReference type="Proteomes" id="UP000243015"/>
    </source>
</evidence>
<keyword evidence="1" id="KW-1133">Transmembrane helix</keyword>
<accession>A0A178EZS3</accession>
<evidence type="ECO:0000256" key="1">
    <source>
        <dbReference type="SAM" id="Phobius"/>
    </source>
</evidence>
<feature type="transmembrane region" description="Helical" evidence="1">
    <location>
        <begin position="179"/>
        <end position="201"/>
    </location>
</feature>
<keyword evidence="1 2" id="KW-0812">Transmembrane</keyword>
<dbReference type="AlphaFoldDB" id="A0A178EZS3"/>
<keyword evidence="1" id="KW-0472">Membrane</keyword>
<dbReference type="PANTHER" id="PTHR38421">
    <property type="entry name" value="TRANSMEMBRANE PROTEIN USGS"/>
    <property type="match status" value="1"/>
</dbReference>
<proteinExistence type="predicted"/>